<feature type="domain" description="Transposase IS110-like N-terminal" evidence="2">
    <location>
        <begin position="5"/>
        <end position="163"/>
    </location>
</feature>
<comment type="caution">
    <text evidence="4">The sequence shown here is derived from an EMBL/GenBank/DDBJ whole genome shotgun (WGS) entry which is preliminary data.</text>
</comment>
<dbReference type="InterPro" id="IPR002525">
    <property type="entry name" value="Transp_IS110-like_N"/>
</dbReference>
<feature type="domain" description="Transposase IS116/IS110/IS902 C-terminal" evidence="3">
    <location>
        <begin position="268"/>
        <end position="355"/>
    </location>
</feature>
<dbReference type="AlphaFoldDB" id="A0A3A6PKE1"/>
<dbReference type="InterPro" id="IPR003346">
    <property type="entry name" value="Transposase_20"/>
</dbReference>
<keyword evidence="5" id="KW-1185">Reference proteome</keyword>
<evidence type="ECO:0000259" key="3">
    <source>
        <dbReference type="Pfam" id="PF02371"/>
    </source>
</evidence>
<dbReference type="Pfam" id="PF02371">
    <property type="entry name" value="Transposase_20"/>
    <property type="match status" value="1"/>
</dbReference>
<dbReference type="Proteomes" id="UP000267798">
    <property type="component" value="Unassembled WGS sequence"/>
</dbReference>
<dbReference type="NCBIfam" id="NF033542">
    <property type="entry name" value="transpos_IS110"/>
    <property type="match status" value="1"/>
</dbReference>
<protein>
    <submittedName>
        <fullName evidence="4">IS110 family transposase</fullName>
    </submittedName>
</protein>
<dbReference type="GO" id="GO:0004803">
    <property type="term" value="F:transposase activity"/>
    <property type="evidence" value="ECO:0007669"/>
    <property type="project" value="InterPro"/>
</dbReference>
<keyword evidence="1" id="KW-0175">Coiled coil</keyword>
<organism evidence="4 5">
    <name type="scientific">Paenibacillus pinisoli</name>
    <dbReference type="NCBI Taxonomy" id="1276110"/>
    <lineage>
        <taxon>Bacteria</taxon>
        <taxon>Bacillati</taxon>
        <taxon>Bacillota</taxon>
        <taxon>Bacilli</taxon>
        <taxon>Bacillales</taxon>
        <taxon>Paenibacillaceae</taxon>
        <taxon>Paenibacillus</taxon>
    </lineage>
</organism>
<dbReference type="OrthoDB" id="9790935at2"/>
<dbReference type="RefSeq" id="WP_120108456.1">
    <property type="nucleotide sequence ID" value="NZ_QXQB01000001.1"/>
</dbReference>
<evidence type="ECO:0000259" key="2">
    <source>
        <dbReference type="Pfam" id="PF01548"/>
    </source>
</evidence>
<proteinExistence type="predicted"/>
<accession>A0A3A6PKE1</accession>
<evidence type="ECO:0000256" key="1">
    <source>
        <dbReference type="SAM" id="Coils"/>
    </source>
</evidence>
<evidence type="ECO:0000313" key="4">
    <source>
        <dbReference type="EMBL" id="RJX41795.1"/>
    </source>
</evidence>
<sequence>MEPVVGLDVSKGNSVVQAFLARNEVFGKMEMIPHDEWGYLQLDRLLTELRKETEMEPVIILEATGHYHRGLVLHLNRRGWRHIIINPLQSKRARGTQLRKVKTDAADAWHLAEMYYRGDVKPHRTWEEAYRELQHVTRQHEFITGMFVQAKLNARALLDQVFPMYTQLFRDIFSATSLLVLQRCLRGETQNMDKVFGGATGRARSKQWVGEKLNQLEHLLEDWMTHPKSDSQTKVLEGMIVLLLAFLEQLNDLEERMQQLASELPEVELVKSIPGVGDKLAATIIAEIGDAKQFKDPKQLVAYAGLDPGIFSSGKFTAMSSRITKRGSKRLRRALYLAVQCGLRRSANVKIKAYYDKKRKEGKPYKVVVIACANKLLHHVYAILIKGEPFKT</sequence>
<dbReference type="PANTHER" id="PTHR33055:SF13">
    <property type="entry name" value="TRANSPOSASE"/>
    <property type="match status" value="1"/>
</dbReference>
<dbReference type="InterPro" id="IPR047650">
    <property type="entry name" value="Transpos_IS110"/>
</dbReference>
<dbReference type="Pfam" id="PF01548">
    <property type="entry name" value="DEDD_Tnp_IS110"/>
    <property type="match status" value="1"/>
</dbReference>
<feature type="coiled-coil region" evidence="1">
    <location>
        <begin position="243"/>
        <end position="270"/>
    </location>
</feature>
<name>A0A3A6PKE1_9BACL</name>
<dbReference type="EMBL" id="QXQB01000001">
    <property type="protein sequence ID" value="RJX41795.1"/>
    <property type="molecule type" value="Genomic_DNA"/>
</dbReference>
<dbReference type="PANTHER" id="PTHR33055">
    <property type="entry name" value="TRANSPOSASE FOR INSERTION SEQUENCE ELEMENT IS1111A"/>
    <property type="match status" value="1"/>
</dbReference>
<gene>
    <name evidence="4" type="ORF">D3P09_02390</name>
</gene>
<dbReference type="GO" id="GO:0006313">
    <property type="term" value="P:DNA transposition"/>
    <property type="evidence" value="ECO:0007669"/>
    <property type="project" value="InterPro"/>
</dbReference>
<reference evidence="4 5" key="1">
    <citation type="submission" date="2018-09" db="EMBL/GenBank/DDBJ databases">
        <title>Paenibacillus aracenensis nov. sp. isolated from a cave in southern Spain.</title>
        <authorList>
            <person name="Jurado V."/>
            <person name="Gutierrez-Patricio S."/>
            <person name="Gonzalez-Pimentel J.L."/>
            <person name="Miller A.Z."/>
            <person name="Laiz L."/>
            <person name="Saiz-Jimenez C."/>
        </authorList>
    </citation>
    <scope>NUCLEOTIDE SEQUENCE [LARGE SCALE GENOMIC DNA]</scope>
    <source>
        <strain evidence="4 5">JCM 19203</strain>
    </source>
</reference>
<evidence type="ECO:0000313" key="5">
    <source>
        <dbReference type="Proteomes" id="UP000267798"/>
    </source>
</evidence>
<dbReference type="GO" id="GO:0003677">
    <property type="term" value="F:DNA binding"/>
    <property type="evidence" value="ECO:0007669"/>
    <property type="project" value="InterPro"/>
</dbReference>